<keyword evidence="1" id="KW-0812">Transmembrane</keyword>
<evidence type="ECO:0000313" key="2">
    <source>
        <dbReference type="Proteomes" id="UP000887574"/>
    </source>
</evidence>
<proteinExistence type="predicted"/>
<dbReference type="AlphaFoldDB" id="A0A915E423"/>
<dbReference type="Proteomes" id="UP000887574">
    <property type="component" value="Unplaced"/>
</dbReference>
<keyword evidence="1" id="KW-0472">Membrane</keyword>
<feature type="transmembrane region" description="Helical" evidence="1">
    <location>
        <begin position="182"/>
        <end position="200"/>
    </location>
</feature>
<keyword evidence="2" id="KW-1185">Reference proteome</keyword>
<feature type="transmembrane region" description="Helical" evidence="1">
    <location>
        <begin position="255"/>
        <end position="278"/>
    </location>
</feature>
<protein>
    <submittedName>
        <fullName evidence="3">Uncharacterized protein</fullName>
    </submittedName>
</protein>
<reference evidence="3" key="1">
    <citation type="submission" date="2022-11" db="UniProtKB">
        <authorList>
            <consortium name="WormBaseParasite"/>
        </authorList>
    </citation>
    <scope>IDENTIFICATION</scope>
</reference>
<name>A0A915E423_9BILA</name>
<feature type="transmembrane region" description="Helical" evidence="1">
    <location>
        <begin position="212"/>
        <end position="235"/>
    </location>
</feature>
<sequence>MIISLAFVPPTAIWSCFAQLQLHLPVELAPILNWFKRNYVGKRLVLRHKTLQLAVMILGTAEHALRFPVNWWTCYERTLAGEDRTNNFAEAAHRRLHDALGMDHPTVGRLLQDLKRIQRSHDMHFEQYLAGIAAPKKRRGLLCSRLHPHLHLSSTCYFLLLRPVRTLCVYFYCLCGAKAMDYSILLLLLYFPAVLVAGLVCKKVHWIAIYTLYNTVIVALPVALGLVCFLLYALLPEEGLEKLVQLPKDHKMLALLGVCIAVSMTGLTIIFASVGCFVRMAVEKILKQQFPNTTNSNTAEKAV</sequence>
<keyword evidence="1" id="KW-1133">Transmembrane helix</keyword>
<evidence type="ECO:0000256" key="1">
    <source>
        <dbReference type="SAM" id="Phobius"/>
    </source>
</evidence>
<evidence type="ECO:0000313" key="3">
    <source>
        <dbReference type="WBParaSite" id="jg2626"/>
    </source>
</evidence>
<organism evidence="2 3">
    <name type="scientific">Ditylenchus dipsaci</name>
    <dbReference type="NCBI Taxonomy" id="166011"/>
    <lineage>
        <taxon>Eukaryota</taxon>
        <taxon>Metazoa</taxon>
        <taxon>Ecdysozoa</taxon>
        <taxon>Nematoda</taxon>
        <taxon>Chromadorea</taxon>
        <taxon>Rhabditida</taxon>
        <taxon>Tylenchina</taxon>
        <taxon>Tylenchomorpha</taxon>
        <taxon>Sphaerularioidea</taxon>
        <taxon>Anguinidae</taxon>
        <taxon>Anguininae</taxon>
        <taxon>Ditylenchus</taxon>
    </lineage>
</organism>
<dbReference type="WBParaSite" id="jg2626">
    <property type="protein sequence ID" value="jg2626"/>
    <property type="gene ID" value="jg2626"/>
</dbReference>
<accession>A0A915E423</accession>